<dbReference type="PANTHER" id="PTHR38694">
    <property type="entry name" value="CONSERVED EXPRESSED PROTEIN"/>
    <property type="match status" value="1"/>
</dbReference>
<evidence type="ECO:0000313" key="3">
    <source>
        <dbReference type="EMBL" id="KAG0150064.1"/>
    </source>
</evidence>
<feature type="region of interest" description="Disordered" evidence="1">
    <location>
        <begin position="404"/>
        <end position="423"/>
    </location>
</feature>
<dbReference type="AlphaFoldDB" id="A0A9P6NTQ3"/>
<protein>
    <submittedName>
        <fullName evidence="3">Uncharacterized protein</fullName>
    </submittedName>
</protein>
<accession>A0A9P6NTQ3</accession>
<feature type="compositionally biased region" description="Basic residues" evidence="1">
    <location>
        <begin position="483"/>
        <end position="495"/>
    </location>
</feature>
<keyword evidence="4" id="KW-1185">Reference proteome</keyword>
<keyword evidence="2" id="KW-0472">Membrane</keyword>
<feature type="region of interest" description="Disordered" evidence="1">
    <location>
        <begin position="465"/>
        <end position="501"/>
    </location>
</feature>
<keyword evidence="2" id="KW-0812">Transmembrane</keyword>
<gene>
    <name evidence="3" type="ORF">CROQUDRAFT_652749</name>
</gene>
<dbReference type="InterPro" id="IPR021709">
    <property type="entry name" value="DUF3292"/>
</dbReference>
<dbReference type="PANTHER" id="PTHR38694:SF1">
    <property type="entry name" value="PEROXIN DOMAIN-CONTAINING PROTEIN"/>
    <property type="match status" value="1"/>
</dbReference>
<feature type="compositionally biased region" description="Low complexity" evidence="1">
    <location>
        <begin position="406"/>
        <end position="423"/>
    </location>
</feature>
<feature type="region of interest" description="Disordered" evidence="1">
    <location>
        <begin position="207"/>
        <end position="243"/>
    </location>
</feature>
<evidence type="ECO:0000256" key="2">
    <source>
        <dbReference type="SAM" id="Phobius"/>
    </source>
</evidence>
<reference evidence="3" key="1">
    <citation type="submission" date="2013-11" db="EMBL/GenBank/DDBJ databases">
        <title>Genome sequence of the fusiform rust pathogen reveals effectors for host alternation and coevolution with pine.</title>
        <authorList>
            <consortium name="DOE Joint Genome Institute"/>
            <person name="Smith K."/>
            <person name="Pendleton A."/>
            <person name="Kubisiak T."/>
            <person name="Anderson C."/>
            <person name="Salamov A."/>
            <person name="Aerts A."/>
            <person name="Riley R."/>
            <person name="Clum A."/>
            <person name="Lindquist E."/>
            <person name="Ence D."/>
            <person name="Campbell M."/>
            <person name="Kronenberg Z."/>
            <person name="Feau N."/>
            <person name="Dhillon B."/>
            <person name="Hamelin R."/>
            <person name="Burleigh J."/>
            <person name="Smith J."/>
            <person name="Yandell M."/>
            <person name="Nelson C."/>
            <person name="Grigoriev I."/>
            <person name="Davis J."/>
        </authorList>
    </citation>
    <scope>NUCLEOTIDE SEQUENCE</scope>
    <source>
        <strain evidence="3">G11</strain>
    </source>
</reference>
<comment type="caution">
    <text evidence="3">The sequence shown here is derived from an EMBL/GenBank/DDBJ whole genome shotgun (WGS) entry which is preliminary data.</text>
</comment>
<feature type="transmembrane region" description="Helical" evidence="2">
    <location>
        <begin position="114"/>
        <end position="142"/>
    </location>
</feature>
<dbReference type="OrthoDB" id="1708389at2759"/>
<sequence length="635" mass="69445">MPSTRDLNNNSTTSTIDSSSTDFQLSPNFPNQLRQLSHHLTAVQARSQILSPKPHVATRFDGSELQPSKDITFRPALLAANVHRFIISVLPIYVTASTELTRLREWHEPRRTAIWAITYAFLWSSHALLPTVLVISLAFVLAPTPTAAFLFPPPLEKPKEDHTEPLLAPELAQSIPDPDLPVGHADAQAALIAGLTAAAASSECPDIVLDEPNPVSEPSEAVPEMAQVPKPRPSPPASQTAFLPPKYRPQIDKYAGGVQRIAAGLADIHERLRNLFHGRYVRPPIISRSRSSSGQPDRWLAPNERLACTLAPLTLLSLVLSTEQLAQLVTFFLGIFLFVLAPLMARISWLAAVLDPEQGLLRDVPTDRAFVLAELRRLKREGGLKALAGALRFLEPEEEESEFRSSEVASVRSSSSSSGSSVRPSTRLRIVGAARRVQRAAEIGTELLNGQRTFTIDLSRLGRSIGGGAKEEERGSKTSTKPSPRRLSTKPKAKSSHQGAGFDDEAELGRFGCCYGSLPGELRIESDYVTFDSGISFLSASSRRHEGGSVRLRTRDIVGIRKMSGVGITGLWGGIDGLEVVGEIGDGDGGRTGSVKRKVYRFWNVSRRDVAFVWMVVMREWSDDDELDRSGWIAV</sequence>
<feature type="region of interest" description="Disordered" evidence="1">
    <location>
        <begin position="1"/>
        <end position="22"/>
    </location>
</feature>
<evidence type="ECO:0000313" key="4">
    <source>
        <dbReference type="Proteomes" id="UP000886653"/>
    </source>
</evidence>
<name>A0A9P6NTQ3_9BASI</name>
<dbReference type="Proteomes" id="UP000886653">
    <property type="component" value="Unassembled WGS sequence"/>
</dbReference>
<keyword evidence="2" id="KW-1133">Transmembrane helix</keyword>
<proteinExistence type="predicted"/>
<dbReference type="Pfam" id="PF11696">
    <property type="entry name" value="DUF3292"/>
    <property type="match status" value="1"/>
</dbReference>
<evidence type="ECO:0000256" key="1">
    <source>
        <dbReference type="SAM" id="MobiDB-lite"/>
    </source>
</evidence>
<dbReference type="EMBL" id="MU167222">
    <property type="protein sequence ID" value="KAG0150064.1"/>
    <property type="molecule type" value="Genomic_DNA"/>
</dbReference>
<organism evidence="3 4">
    <name type="scientific">Cronartium quercuum f. sp. fusiforme G11</name>
    <dbReference type="NCBI Taxonomy" id="708437"/>
    <lineage>
        <taxon>Eukaryota</taxon>
        <taxon>Fungi</taxon>
        <taxon>Dikarya</taxon>
        <taxon>Basidiomycota</taxon>
        <taxon>Pucciniomycotina</taxon>
        <taxon>Pucciniomycetes</taxon>
        <taxon>Pucciniales</taxon>
        <taxon>Coleosporiaceae</taxon>
        <taxon>Cronartium</taxon>
    </lineage>
</organism>